<name>A0A1J9PMY8_9EURO</name>
<protein>
    <recommendedName>
        <fullName evidence="4">F-box domain-containing protein</fullName>
    </recommendedName>
</protein>
<evidence type="ECO:0008006" key="4">
    <source>
        <dbReference type="Google" id="ProtNLM"/>
    </source>
</evidence>
<evidence type="ECO:0000256" key="1">
    <source>
        <dbReference type="SAM" id="Phobius"/>
    </source>
</evidence>
<sequence length="381" mass="43198">MGRWDREAGAYVFGAGFPSGVFRFAGYIVLGIYMSATSAAYKYVKNHPTIVQQPPFHPNTLHLSHLASKWSIIGFWWNFVMWIPNMAAPSVFVTIIGLFDVTITVYFGIVTVRQAAYIPHSSGPCRNAVTWRIPMNGNGSFFHILETLNTYPDTPETHVPSDVICKAFVSQWRIGIGSLVLYILVSLSNVIVSMIMSTHGLRSQMSPERKLKEPYALTMLRVLCLLPHCICDGIAEFFRFLVIFLPRPVQSRLRFGLHYIFKASQVVYFLIQDLPQKISVLLTYFKRLQCPPEAPKQVQFETKDRDAPLVRFLHIDILTIVAQHLHFQDLVNLSLASKEMRRMLFPNGHFGNETAILRIYACDNATKVGCFVCRFPVCGVG</sequence>
<feature type="transmembrane region" description="Helical" evidence="1">
    <location>
        <begin position="91"/>
        <end position="112"/>
    </location>
</feature>
<gene>
    <name evidence="2" type="ORF">AJ78_02407</name>
</gene>
<proteinExistence type="predicted"/>
<dbReference type="Proteomes" id="UP000182235">
    <property type="component" value="Unassembled WGS sequence"/>
</dbReference>
<feature type="transmembrane region" description="Helical" evidence="1">
    <location>
        <begin position="20"/>
        <end position="41"/>
    </location>
</feature>
<evidence type="ECO:0000313" key="3">
    <source>
        <dbReference type="Proteomes" id="UP000182235"/>
    </source>
</evidence>
<keyword evidence="1" id="KW-0812">Transmembrane</keyword>
<dbReference type="VEuPathDB" id="FungiDB:AJ78_02407"/>
<feature type="transmembrane region" description="Helical" evidence="1">
    <location>
        <begin position="179"/>
        <end position="199"/>
    </location>
</feature>
<accession>A0A1J9PMY8</accession>
<keyword evidence="1" id="KW-0472">Membrane</keyword>
<keyword evidence="1" id="KW-1133">Transmembrane helix</keyword>
<reference evidence="2 3" key="1">
    <citation type="submission" date="2015-07" db="EMBL/GenBank/DDBJ databases">
        <title>Emmonsia species relationships and genome sequence.</title>
        <authorList>
            <consortium name="The Broad Institute Genomics Platform"/>
            <person name="Cuomo C.A."/>
            <person name="Munoz J.F."/>
            <person name="Imamovic A."/>
            <person name="Priest M.E."/>
            <person name="Young S."/>
            <person name="Clay O.K."/>
            <person name="McEwen J.G."/>
        </authorList>
    </citation>
    <scope>NUCLEOTIDE SEQUENCE [LARGE SCALE GENOMIC DNA]</scope>
    <source>
        <strain evidence="2 3">UAMH 9510</strain>
    </source>
</reference>
<comment type="caution">
    <text evidence="2">The sequence shown here is derived from an EMBL/GenBank/DDBJ whole genome shotgun (WGS) entry which is preliminary data.</text>
</comment>
<dbReference type="AlphaFoldDB" id="A0A1J9PMY8"/>
<dbReference type="OrthoDB" id="4191440at2759"/>
<organism evidence="2 3">
    <name type="scientific">Emergomyces pasteurianus Ep9510</name>
    <dbReference type="NCBI Taxonomy" id="1447872"/>
    <lineage>
        <taxon>Eukaryota</taxon>
        <taxon>Fungi</taxon>
        <taxon>Dikarya</taxon>
        <taxon>Ascomycota</taxon>
        <taxon>Pezizomycotina</taxon>
        <taxon>Eurotiomycetes</taxon>
        <taxon>Eurotiomycetidae</taxon>
        <taxon>Onygenales</taxon>
        <taxon>Ajellomycetaceae</taxon>
        <taxon>Emergomyces</taxon>
    </lineage>
</organism>
<keyword evidence="3" id="KW-1185">Reference proteome</keyword>
<evidence type="ECO:0000313" key="2">
    <source>
        <dbReference type="EMBL" id="OJD17486.1"/>
    </source>
</evidence>
<dbReference type="EMBL" id="LGRN01000065">
    <property type="protein sequence ID" value="OJD17486.1"/>
    <property type="molecule type" value="Genomic_DNA"/>
</dbReference>